<dbReference type="InterPro" id="IPR050430">
    <property type="entry name" value="Peptidase_S1"/>
</dbReference>
<evidence type="ECO:0000256" key="3">
    <source>
        <dbReference type="SAM" id="SignalP"/>
    </source>
</evidence>
<dbReference type="PROSITE" id="PS50240">
    <property type="entry name" value="TRYPSIN_DOM"/>
    <property type="match status" value="1"/>
</dbReference>
<name>A0A3D8T343_9EURO</name>
<gene>
    <name evidence="5" type="ORF">DSM5745_00294</name>
</gene>
<dbReference type="PANTHER" id="PTHR24276:SF98">
    <property type="entry name" value="FI18310P1-RELATED"/>
    <property type="match status" value="1"/>
</dbReference>
<dbReference type="InterPro" id="IPR043504">
    <property type="entry name" value="Peptidase_S1_PA_chymotrypsin"/>
</dbReference>
<dbReference type="InterPro" id="IPR001314">
    <property type="entry name" value="Peptidase_S1A"/>
</dbReference>
<dbReference type="SUPFAM" id="SSF50494">
    <property type="entry name" value="Trypsin-like serine proteases"/>
    <property type="match status" value="1"/>
</dbReference>
<dbReference type="GeneID" id="38110664"/>
<keyword evidence="2" id="KW-1015">Disulfide bond</keyword>
<feature type="chain" id="PRO_5017662739" description="Peptidase S1 domain-containing protein" evidence="3">
    <location>
        <begin position="18"/>
        <end position="273"/>
    </location>
</feature>
<dbReference type="STRING" id="1810919.A0A3D8T343"/>
<dbReference type="OrthoDB" id="6380398at2759"/>
<dbReference type="GO" id="GO:0004252">
    <property type="term" value="F:serine-type endopeptidase activity"/>
    <property type="evidence" value="ECO:0007669"/>
    <property type="project" value="InterPro"/>
</dbReference>
<sequence>MAALILAVLSLSTLGTALRYGTEAPANAPATAYTVALLTSAETNPDAANFARCGGVLVSARSVLTSARCIENSTAEALSIRAGSRDRTAGGAVVPVSEITVHPQYDSSTWDYDIAVLTLQDDAAVRVGHATPAIIGSYSSLLADPTITEGPGAGPVSSTGALYGWGLYNYSDTAFPSNLLTLPGVIFVRHDLCADIWHYIRNITDRMICDYPGNERASWEGDRGGPLVDERTGKVLGIMSFSILETDLHQVVPEVSTSLEAVRGWIEGVVMWD</sequence>
<dbReference type="PRINTS" id="PR00722">
    <property type="entry name" value="CHYMOTRYPSIN"/>
</dbReference>
<dbReference type="SMART" id="SM00020">
    <property type="entry name" value="Tryp_SPc"/>
    <property type="match status" value="1"/>
</dbReference>
<organism evidence="5 6">
    <name type="scientific">Aspergillus mulundensis</name>
    <dbReference type="NCBI Taxonomy" id="1810919"/>
    <lineage>
        <taxon>Eukaryota</taxon>
        <taxon>Fungi</taxon>
        <taxon>Dikarya</taxon>
        <taxon>Ascomycota</taxon>
        <taxon>Pezizomycotina</taxon>
        <taxon>Eurotiomycetes</taxon>
        <taxon>Eurotiomycetidae</taxon>
        <taxon>Eurotiales</taxon>
        <taxon>Aspergillaceae</taxon>
        <taxon>Aspergillus</taxon>
        <taxon>Aspergillus subgen. Nidulantes</taxon>
    </lineage>
</organism>
<accession>A0A3D8T343</accession>
<dbReference type="GO" id="GO:0006508">
    <property type="term" value="P:proteolysis"/>
    <property type="evidence" value="ECO:0007669"/>
    <property type="project" value="InterPro"/>
</dbReference>
<evidence type="ECO:0000313" key="5">
    <source>
        <dbReference type="EMBL" id="RDW92972.1"/>
    </source>
</evidence>
<dbReference type="RefSeq" id="XP_026608155.1">
    <property type="nucleotide sequence ID" value="XM_026742310.1"/>
</dbReference>
<comment type="similarity">
    <text evidence="1">Belongs to the peptidase S1 family.</text>
</comment>
<dbReference type="AlphaFoldDB" id="A0A3D8T343"/>
<reference evidence="5 6" key="1">
    <citation type="journal article" date="2018" name="IMA Fungus">
        <title>IMA Genome-F 9: Draft genome sequence of Annulohypoxylon stygium, Aspergillus mulundensis, Berkeleyomyces basicola (syn. Thielaviopsis basicola), Ceratocystis smalleyi, two Cercospora beticola strains, Coleophoma cylindrospora, Fusarium fracticaudum, Phialophora cf. hyalina, and Morchella septimelata.</title>
        <authorList>
            <person name="Wingfield B.D."/>
            <person name="Bills G.F."/>
            <person name="Dong Y."/>
            <person name="Huang W."/>
            <person name="Nel W.J."/>
            <person name="Swalarsk-Parry B.S."/>
            <person name="Vaghefi N."/>
            <person name="Wilken P.M."/>
            <person name="An Z."/>
            <person name="de Beer Z.W."/>
            <person name="De Vos L."/>
            <person name="Chen L."/>
            <person name="Duong T.A."/>
            <person name="Gao Y."/>
            <person name="Hammerbacher A."/>
            <person name="Kikkert J.R."/>
            <person name="Li Y."/>
            <person name="Li H."/>
            <person name="Li K."/>
            <person name="Li Q."/>
            <person name="Liu X."/>
            <person name="Ma X."/>
            <person name="Naidoo K."/>
            <person name="Pethybridge S.J."/>
            <person name="Sun J."/>
            <person name="Steenkamp E.T."/>
            <person name="van der Nest M.A."/>
            <person name="van Wyk S."/>
            <person name="Wingfield M.J."/>
            <person name="Xiong C."/>
            <person name="Yue Q."/>
            <person name="Zhang X."/>
        </authorList>
    </citation>
    <scope>NUCLEOTIDE SEQUENCE [LARGE SCALE GENOMIC DNA]</scope>
    <source>
        <strain evidence="5 6">DSM 5745</strain>
    </source>
</reference>
<feature type="domain" description="Peptidase S1" evidence="4">
    <location>
        <begin position="18"/>
        <end position="271"/>
    </location>
</feature>
<comment type="caution">
    <text evidence="5">The sequence shown here is derived from an EMBL/GenBank/DDBJ whole genome shotgun (WGS) entry which is preliminary data.</text>
</comment>
<dbReference type="EMBL" id="PVWQ01000001">
    <property type="protein sequence ID" value="RDW92972.1"/>
    <property type="molecule type" value="Genomic_DNA"/>
</dbReference>
<keyword evidence="6" id="KW-1185">Reference proteome</keyword>
<proteinExistence type="inferred from homology"/>
<dbReference type="InterPro" id="IPR009003">
    <property type="entry name" value="Peptidase_S1_PA"/>
</dbReference>
<keyword evidence="3" id="KW-0732">Signal</keyword>
<dbReference type="Pfam" id="PF00089">
    <property type="entry name" value="Trypsin"/>
    <property type="match status" value="1"/>
</dbReference>
<evidence type="ECO:0000313" key="6">
    <source>
        <dbReference type="Proteomes" id="UP000256690"/>
    </source>
</evidence>
<dbReference type="PANTHER" id="PTHR24276">
    <property type="entry name" value="POLYSERASE-RELATED"/>
    <property type="match status" value="1"/>
</dbReference>
<dbReference type="Gene3D" id="2.40.10.10">
    <property type="entry name" value="Trypsin-like serine proteases"/>
    <property type="match status" value="2"/>
</dbReference>
<dbReference type="Proteomes" id="UP000256690">
    <property type="component" value="Unassembled WGS sequence"/>
</dbReference>
<evidence type="ECO:0000256" key="1">
    <source>
        <dbReference type="ARBA" id="ARBA00007664"/>
    </source>
</evidence>
<evidence type="ECO:0000259" key="4">
    <source>
        <dbReference type="PROSITE" id="PS50240"/>
    </source>
</evidence>
<dbReference type="InterPro" id="IPR001254">
    <property type="entry name" value="Trypsin_dom"/>
</dbReference>
<protein>
    <recommendedName>
        <fullName evidence="4">Peptidase S1 domain-containing protein</fullName>
    </recommendedName>
</protein>
<evidence type="ECO:0000256" key="2">
    <source>
        <dbReference type="ARBA" id="ARBA00023157"/>
    </source>
</evidence>
<dbReference type="FunFam" id="2.40.10.10:FF:000068">
    <property type="entry name" value="transmembrane protease serine 2"/>
    <property type="match status" value="1"/>
</dbReference>
<feature type="signal peptide" evidence="3">
    <location>
        <begin position="1"/>
        <end position="17"/>
    </location>
</feature>